<dbReference type="InterPro" id="IPR036942">
    <property type="entry name" value="Beta-barrel_TonB_sf"/>
</dbReference>
<keyword evidence="16" id="KW-0675">Receptor</keyword>
<dbReference type="CDD" id="cd01347">
    <property type="entry name" value="ligand_gated_channel"/>
    <property type="match status" value="1"/>
</dbReference>
<comment type="similarity">
    <text evidence="11 12">Belongs to the TonB-dependent receptor family.</text>
</comment>
<keyword evidence="9 11" id="KW-0472">Membrane</keyword>
<feature type="signal peptide" evidence="13">
    <location>
        <begin position="1"/>
        <end position="24"/>
    </location>
</feature>
<keyword evidence="2 11" id="KW-0813">Transport</keyword>
<evidence type="ECO:0000256" key="10">
    <source>
        <dbReference type="ARBA" id="ARBA00023237"/>
    </source>
</evidence>
<keyword evidence="8 12" id="KW-0798">TonB box</keyword>
<name>A0A9X3TYK1_9PROT</name>
<organism evidence="16 17">
    <name type="scientific">Govanella unica</name>
    <dbReference type="NCBI Taxonomy" id="2975056"/>
    <lineage>
        <taxon>Bacteria</taxon>
        <taxon>Pseudomonadati</taxon>
        <taxon>Pseudomonadota</taxon>
        <taxon>Alphaproteobacteria</taxon>
        <taxon>Emcibacterales</taxon>
        <taxon>Govanellaceae</taxon>
        <taxon>Govanella</taxon>
    </lineage>
</organism>
<sequence length="742" mass="81223">MSKLLPFVGATAICGILSAFPAVAQTAPEAAPAASSMGFEEIVVTARMRNETLQDVPLSETAFTAQNIADARIEGVQDFIALTPNLSIIQSQNVGNAFITIRGISQVRNGESPVAVVVDGVLQVNPNQLTQQMFDLQLIEVLRGPQGALYGRNATGGAILITTKQPTNNFEGSANAGIGRGNEWQLGGTVSGPIVEDKLLFRLGARYSKRDGYFHNTTTGDKVDNYEDFSARGMLKWNVTENLTADVRASVARANGGALNYVFQPAILDANGANSGFDFTKGDANDVTRTFTANNRGYNNRKIDELSLKLDYDADFATFTSISSYNKLNERSLGDMFPYTASANPAYLTDGTQTQYLDVKAWSQEFRITSKADQRLRWMAGAYYLDTKRFLSSTTGDDLGLGIVQVERHPLFDSTINPTATFFADDNHNKAWAVFGNVAYDITDTLEASVAVRYDKDNRTQVVSAEQFSGLPGVGVPGSVNKASFDKWQPKVTLRYHPLDNFQIYGSWGQGFRSGQFNQNGVGIIAGLNGLAGVSDIVPQENTETWELGSKTELLDGRLRLNGSVFHTKVQGQQYFVFVGAVGAQVLVSIDEVELYGAELEAMYRVAEGLDVFGGVGYTHSKIKDYAIDPTLVGNKAPYVPEYSVNLGAQYRVPLTSSVGLFNRVDYQRIGKQYWDPENSTARKPVDLVNLRVGVEDNDGKWSLIGSIENLFDKEYNSEYVSGGFAHAALPRVWRLDVKYNF</sequence>
<evidence type="ECO:0000256" key="1">
    <source>
        <dbReference type="ARBA" id="ARBA00004571"/>
    </source>
</evidence>
<evidence type="ECO:0000256" key="4">
    <source>
        <dbReference type="ARBA" id="ARBA00022496"/>
    </source>
</evidence>
<keyword evidence="13" id="KW-0732">Signal</keyword>
<reference evidence="16" key="2">
    <citation type="journal article" date="2023" name="Syst. Appl. Microbiol.">
        <title>Govania unica gen. nov., sp. nov., a rare biosphere bacterium that represents a novel family in the class Alphaproteobacteria.</title>
        <authorList>
            <person name="Vandamme P."/>
            <person name="Peeters C."/>
            <person name="Hettiarachchi A."/>
            <person name="Cnockaert M."/>
            <person name="Carlier A."/>
        </authorList>
    </citation>
    <scope>NUCLEOTIDE SEQUENCE</scope>
    <source>
        <strain evidence="16">LMG 31809</strain>
    </source>
</reference>
<evidence type="ECO:0000256" key="11">
    <source>
        <dbReference type="PROSITE-ProRule" id="PRU01360"/>
    </source>
</evidence>
<evidence type="ECO:0000256" key="7">
    <source>
        <dbReference type="ARBA" id="ARBA00023065"/>
    </source>
</evidence>
<evidence type="ECO:0000256" key="9">
    <source>
        <dbReference type="ARBA" id="ARBA00023136"/>
    </source>
</evidence>
<protein>
    <submittedName>
        <fullName evidence="16">TonB-dependent receptor</fullName>
    </submittedName>
</protein>
<dbReference type="Pfam" id="PF00593">
    <property type="entry name" value="TonB_dep_Rec_b-barrel"/>
    <property type="match status" value="1"/>
</dbReference>
<evidence type="ECO:0000256" key="6">
    <source>
        <dbReference type="ARBA" id="ARBA00023004"/>
    </source>
</evidence>
<dbReference type="EMBL" id="JANWOI010000003">
    <property type="protein sequence ID" value="MDA5194156.1"/>
    <property type="molecule type" value="Genomic_DNA"/>
</dbReference>
<keyword evidence="17" id="KW-1185">Reference proteome</keyword>
<evidence type="ECO:0000256" key="12">
    <source>
        <dbReference type="RuleBase" id="RU003357"/>
    </source>
</evidence>
<evidence type="ECO:0000256" key="8">
    <source>
        <dbReference type="ARBA" id="ARBA00023077"/>
    </source>
</evidence>
<evidence type="ECO:0000256" key="5">
    <source>
        <dbReference type="ARBA" id="ARBA00022692"/>
    </source>
</evidence>
<comment type="caution">
    <text evidence="16">The sequence shown here is derived from an EMBL/GenBank/DDBJ whole genome shotgun (WGS) entry which is preliminary data.</text>
</comment>
<evidence type="ECO:0000259" key="14">
    <source>
        <dbReference type="Pfam" id="PF00593"/>
    </source>
</evidence>
<keyword evidence="4" id="KW-0410">Iron transport</keyword>
<dbReference type="GO" id="GO:0006826">
    <property type="term" value="P:iron ion transport"/>
    <property type="evidence" value="ECO:0007669"/>
    <property type="project" value="UniProtKB-KW"/>
</dbReference>
<evidence type="ECO:0000313" key="17">
    <source>
        <dbReference type="Proteomes" id="UP001141619"/>
    </source>
</evidence>
<keyword evidence="10 11" id="KW-0998">Cell outer membrane</keyword>
<dbReference type="Gene3D" id="2.40.170.20">
    <property type="entry name" value="TonB-dependent receptor, beta-barrel domain"/>
    <property type="match status" value="1"/>
</dbReference>
<dbReference type="InterPro" id="IPR012910">
    <property type="entry name" value="Plug_dom"/>
</dbReference>
<evidence type="ECO:0000256" key="2">
    <source>
        <dbReference type="ARBA" id="ARBA00022448"/>
    </source>
</evidence>
<dbReference type="Pfam" id="PF07715">
    <property type="entry name" value="Plug"/>
    <property type="match status" value="1"/>
</dbReference>
<evidence type="ECO:0000259" key="15">
    <source>
        <dbReference type="Pfam" id="PF07715"/>
    </source>
</evidence>
<dbReference type="Proteomes" id="UP001141619">
    <property type="component" value="Unassembled WGS sequence"/>
</dbReference>
<comment type="subcellular location">
    <subcellularLocation>
        <location evidence="1 11">Cell outer membrane</location>
        <topology evidence="1 11">Multi-pass membrane protein</topology>
    </subcellularLocation>
</comment>
<dbReference type="InterPro" id="IPR039426">
    <property type="entry name" value="TonB-dep_rcpt-like"/>
</dbReference>
<dbReference type="RefSeq" id="WP_274943860.1">
    <property type="nucleotide sequence ID" value="NZ_JANWOI010000003.1"/>
</dbReference>
<dbReference type="GO" id="GO:0009279">
    <property type="term" value="C:cell outer membrane"/>
    <property type="evidence" value="ECO:0007669"/>
    <property type="project" value="UniProtKB-SubCell"/>
</dbReference>
<evidence type="ECO:0000256" key="3">
    <source>
        <dbReference type="ARBA" id="ARBA00022452"/>
    </source>
</evidence>
<dbReference type="InterPro" id="IPR000531">
    <property type="entry name" value="Beta-barrel_TonB"/>
</dbReference>
<dbReference type="PANTHER" id="PTHR32552">
    <property type="entry name" value="FERRICHROME IRON RECEPTOR-RELATED"/>
    <property type="match status" value="1"/>
</dbReference>
<feature type="domain" description="TonB-dependent receptor-like beta-barrel" evidence="14">
    <location>
        <begin position="271"/>
        <end position="711"/>
    </location>
</feature>
<accession>A0A9X3TYK1</accession>
<feature type="domain" description="TonB-dependent receptor plug" evidence="15">
    <location>
        <begin position="53"/>
        <end position="158"/>
    </location>
</feature>
<evidence type="ECO:0000256" key="13">
    <source>
        <dbReference type="SAM" id="SignalP"/>
    </source>
</evidence>
<dbReference type="PROSITE" id="PS52016">
    <property type="entry name" value="TONB_DEPENDENT_REC_3"/>
    <property type="match status" value="1"/>
</dbReference>
<reference evidence="16" key="1">
    <citation type="submission" date="2022-08" db="EMBL/GenBank/DDBJ databases">
        <authorList>
            <person name="Vandamme P."/>
            <person name="Hettiarachchi A."/>
            <person name="Peeters C."/>
            <person name="Cnockaert M."/>
            <person name="Carlier A."/>
        </authorList>
    </citation>
    <scope>NUCLEOTIDE SEQUENCE</scope>
    <source>
        <strain evidence="16">LMG 31809</strain>
    </source>
</reference>
<dbReference type="AlphaFoldDB" id="A0A9X3TYK1"/>
<keyword evidence="7" id="KW-0406">Ion transport</keyword>
<keyword evidence="6" id="KW-0408">Iron</keyword>
<evidence type="ECO:0000313" key="16">
    <source>
        <dbReference type="EMBL" id="MDA5194156.1"/>
    </source>
</evidence>
<dbReference type="PANTHER" id="PTHR32552:SF81">
    <property type="entry name" value="TONB-DEPENDENT OUTER MEMBRANE RECEPTOR"/>
    <property type="match status" value="1"/>
</dbReference>
<keyword evidence="5 11" id="KW-0812">Transmembrane</keyword>
<dbReference type="SUPFAM" id="SSF56935">
    <property type="entry name" value="Porins"/>
    <property type="match status" value="1"/>
</dbReference>
<keyword evidence="3 11" id="KW-1134">Transmembrane beta strand</keyword>
<feature type="chain" id="PRO_5040752662" evidence="13">
    <location>
        <begin position="25"/>
        <end position="742"/>
    </location>
</feature>
<proteinExistence type="inferred from homology"/>
<gene>
    <name evidence="16" type="ORF">NYP16_09360</name>
</gene>